<evidence type="ECO:0000256" key="1">
    <source>
        <dbReference type="ARBA" id="ARBA00008834"/>
    </source>
</evidence>
<protein>
    <submittedName>
        <fullName evidence="6">Polygalacturonase</fullName>
    </submittedName>
</protein>
<dbReference type="Proteomes" id="UP000003416">
    <property type="component" value="Unassembled WGS sequence"/>
</dbReference>
<feature type="signal peptide" evidence="5">
    <location>
        <begin position="1"/>
        <end position="22"/>
    </location>
</feature>
<dbReference type="EMBL" id="AFBN01000028">
    <property type="protein sequence ID" value="EGF57527.1"/>
    <property type="molecule type" value="Genomic_DNA"/>
</dbReference>
<dbReference type="PANTHER" id="PTHR31339">
    <property type="entry name" value="PECTIN LYASE-RELATED"/>
    <property type="match status" value="1"/>
</dbReference>
<proteinExistence type="inferred from homology"/>
<dbReference type="PROSITE" id="PS51257">
    <property type="entry name" value="PROKAR_LIPOPROTEIN"/>
    <property type="match status" value="1"/>
</dbReference>
<dbReference type="PANTHER" id="PTHR31339:SF9">
    <property type="entry name" value="PLASMIN AND FIBRONECTIN-BINDING PROTEIN A"/>
    <property type="match status" value="1"/>
</dbReference>
<sequence length="477" mass="52711">MMKNMIIYSLLCFISLFFSCTGKEHGNSNVAIDEYEIYADGKTITTRGLQKAIDDCSKNGGGIVSLPAGEYLTGTIVLKKNVTLKLEEGSKIIGSRNISDYPDKGRRKALIFAEKSDNISIIGRGEIDGNGAAFNQGNDAPNRPTLVLLLDCNKVKVNGVKLSNSGFWTFRFVRCDGVDISKVYVEGHANWNNDGFDIESKNVTIRDCVLDTDDDAICFKSEDPNYVVENITVTNCNLSSNCNYIKFGTASAGGFRNIRVSDCILHKCSKSLLRFWEKRVPGVTNPITGIAGMALEVVDGGFMEDVMISDLTMEDVQTPVFIRLGRRKHSDNSYLKNIQIKNITATSVSYVASSITGVPGLRVENVEISDIDFRLKGGGKIIDTQAEVPEAEEEYPENRMFGVMLPAYGFYVRHADNIRFINTKLSIIGNEEERYAFVADDVNGLEIINSTLQSPFSELSAVHLKDCKNVKVPEELQ</sequence>
<dbReference type="STRING" id="763034.HMPREF9446_01606"/>
<organism evidence="6 7">
    <name type="scientific">Bacteroides fluxus YIT 12057</name>
    <dbReference type="NCBI Taxonomy" id="763034"/>
    <lineage>
        <taxon>Bacteria</taxon>
        <taxon>Pseudomonadati</taxon>
        <taxon>Bacteroidota</taxon>
        <taxon>Bacteroidia</taxon>
        <taxon>Bacteroidales</taxon>
        <taxon>Bacteroidaceae</taxon>
        <taxon>Bacteroides</taxon>
    </lineage>
</organism>
<dbReference type="InterPro" id="IPR000743">
    <property type="entry name" value="Glyco_hydro_28"/>
</dbReference>
<evidence type="ECO:0000256" key="3">
    <source>
        <dbReference type="ARBA" id="ARBA00023295"/>
    </source>
</evidence>
<keyword evidence="7" id="KW-1185">Reference proteome</keyword>
<dbReference type="eggNOG" id="COG5434">
    <property type="taxonomic scope" value="Bacteria"/>
</dbReference>
<evidence type="ECO:0000313" key="6">
    <source>
        <dbReference type="EMBL" id="EGF57527.1"/>
    </source>
</evidence>
<accession>F3PS73</accession>
<dbReference type="GeneID" id="86049248"/>
<comment type="caution">
    <text evidence="6">The sequence shown here is derived from an EMBL/GenBank/DDBJ whole genome shotgun (WGS) entry which is preliminary data.</text>
</comment>
<dbReference type="GO" id="GO:0005975">
    <property type="term" value="P:carbohydrate metabolic process"/>
    <property type="evidence" value="ECO:0007669"/>
    <property type="project" value="InterPro"/>
</dbReference>
<dbReference type="Gene3D" id="2.160.20.10">
    <property type="entry name" value="Single-stranded right-handed beta-helix, Pectin lyase-like"/>
    <property type="match status" value="1"/>
</dbReference>
<dbReference type="InterPro" id="IPR012334">
    <property type="entry name" value="Pectin_lyas_fold"/>
</dbReference>
<evidence type="ECO:0000256" key="4">
    <source>
        <dbReference type="RuleBase" id="RU361169"/>
    </source>
</evidence>
<dbReference type="AlphaFoldDB" id="F3PS73"/>
<reference evidence="6 7" key="1">
    <citation type="submission" date="2011-02" db="EMBL/GenBank/DDBJ databases">
        <authorList>
            <person name="Weinstock G."/>
            <person name="Sodergren E."/>
            <person name="Clifton S."/>
            <person name="Fulton L."/>
            <person name="Fulton B."/>
            <person name="Courtney L."/>
            <person name="Fronick C."/>
            <person name="Harrison M."/>
            <person name="Strong C."/>
            <person name="Farmer C."/>
            <person name="Delahaunty K."/>
            <person name="Markovic C."/>
            <person name="Hall O."/>
            <person name="Minx P."/>
            <person name="Tomlinson C."/>
            <person name="Mitreva M."/>
            <person name="Hou S."/>
            <person name="Chen J."/>
            <person name="Wollam A."/>
            <person name="Pepin K.H."/>
            <person name="Johnson M."/>
            <person name="Bhonagiri V."/>
            <person name="Zhang X."/>
            <person name="Suruliraj S."/>
            <person name="Warren W."/>
            <person name="Chinwalla A."/>
            <person name="Mardis E.R."/>
            <person name="Wilson R.K."/>
        </authorList>
    </citation>
    <scope>NUCLEOTIDE SEQUENCE [LARGE SCALE GENOMIC DNA]</scope>
    <source>
        <strain evidence="6 7">YIT 12057</strain>
    </source>
</reference>
<dbReference type="HOGENOM" id="CLU_016031_8_4_10"/>
<dbReference type="SUPFAM" id="SSF51126">
    <property type="entry name" value="Pectin lyase-like"/>
    <property type="match status" value="1"/>
</dbReference>
<gene>
    <name evidence="6" type="ORF">HMPREF9446_01606</name>
</gene>
<dbReference type="InterPro" id="IPR011050">
    <property type="entry name" value="Pectin_lyase_fold/virulence"/>
</dbReference>
<dbReference type="Pfam" id="PF00295">
    <property type="entry name" value="Glyco_hydro_28"/>
    <property type="match status" value="1"/>
</dbReference>
<keyword evidence="2 4" id="KW-0378">Hydrolase</keyword>
<keyword evidence="3 4" id="KW-0326">Glycosidase</keyword>
<name>F3PS73_9BACE</name>
<feature type="chain" id="PRO_5003304763" evidence="5">
    <location>
        <begin position="23"/>
        <end position="477"/>
    </location>
</feature>
<dbReference type="GO" id="GO:0004650">
    <property type="term" value="F:polygalacturonase activity"/>
    <property type="evidence" value="ECO:0007669"/>
    <property type="project" value="InterPro"/>
</dbReference>
<dbReference type="InterPro" id="IPR051801">
    <property type="entry name" value="GH28_Enzymes"/>
</dbReference>
<evidence type="ECO:0000256" key="5">
    <source>
        <dbReference type="SAM" id="SignalP"/>
    </source>
</evidence>
<keyword evidence="5" id="KW-0732">Signal</keyword>
<evidence type="ECO:0000313" key="7">
    <source>
        <dbReference type="Proteomes" id="UP000003416"/>
    </source>
</evidence>
<comment type="similarity">
    <text evidence="1 4">Belongs to the glycosyl hydrolase 28 family.</text>
</comment>
<evidence type="ECO:0000256" key="2">
    <source>
        <dbReference type="ARBA" id="ARBA00022801"/>
    </source>
</evidence>
<dbReference type="RefSeq" id="WP_009124896.1">
    <property type="nucleotide sequence ID" value="NZ_GL882625.1"/>
</dbReference>